<organism evidence="1 2">
    <name type="scientific">Candidatus Raymondbacteria bacterium RIFOXYD12_FULL_49_13</name>
    <dbReference type="NCBI Taxonomy" id="1817890"/>
    <lineage>
        <taxon>Bacteria</taxon>
        <taxon>Raymondiibacteriota</taxon>
    </lineage>
</organism>
<name>A0A1F7FGP3_UNCRA</name>
<accession>A0A1F7FGP3</accession>
<proteinExistence type="predicted"/>
<reference evidence="1 2" key="1">
    <citation type="journal article" date="2016" name="Nat. Commun.">
        <title>Thousands of microbial genomes shed light on interconnected biogeochemical processes in an aquifer system.</title>
        <authorList>
            <person name="Anantharaman K."/>
            <person name="Brown C.T."/>
            <person name="Hug L.A."/>
            <person name="Sharon I."/>
            <person name="Castelle C.J."/>
            <person name="Probst A.J."/>
            <person name="Thomas B.C."/>
            <person name="Singh A."/>
            <person name="Wilkins M.J."/>
            <person name="Karaoz U."/>
            <person name="Brodie E.L."/>
            <person name="Williams K.H."/>
            <person name="Hubbard S.S."/>
            <person name="Banfield J.F."/>
        </authorList>
    </citation>
    <scope>NUCLEOTIDE SEQUENCE [LARGE SCALE GENOMIC DNA]</scope>
</reference>
<dbReference type="AlphaFoldDB" id="A0A1F7FGP3"/>
<sequence length="333" mass="38030">MSENKVIEKPIIYLDHNIYSWFEKDNNFLKTSLPIFRDELQVVYSSENLKEMAQSPVRAQSYLDILSAMNAWYMEIVLDDNWRITDKARWYAGSPQNVYQEQLRNNECFNQFEQNPFLHKLLGGQEDLSFGDIFDTDKGKLLSHLENIKTDSVILNSLINDMRSCVDPLFARLKEQFKGLHSEFQPNFTATMRKQVGVSPNILNNIQGKGVINRIQEAIRPIKGMTELFDSITGGAKTDAMALVNPNNTVYQTVAALYGLLEMLGYWSDNKIKEERRFSSLRNDMLHAANAIFTKSLITKDTGLGMKAGAIYEYLGITTKVVLFSNKVPPTEK</sequence>
<evidence type="ECO:0000313" key="2">
    <source>
        <dbReference type="Proteomes" id="UP000179243"/>
    </source>
</evidence>
<dbReference type="Proteomes" id="UP000179243">
    <property type="component" value="Unassembled WGS sequence"/>
</dbReference>
<comment type="caution">
    <text evidence="1">The sequence shown here is derived from an EMBL/GenBank/DDBJ whole genome shotgun (WGS) entry which is preliminary data.</text>
</comment>
<gene>
    <name evidence="1" type="ORF">A2519_04235</name>
</gene>
<evidence type="ECO:0000313" key="1">
    <source>
        <dbReference type="EMBL" id="OGK05865.1"/>
    </source>
</evidence>
<dbReference type="EMBL" id="MFYX01000046">
    <property type="protein sequence ID" value="OGK05865.1"/>
    <property type="molecule type" value="Genomic_DNA"/>
</dbReference>
<protein>
    <submittedName>
        <fullName evidence="1">Uncharacterized protein</fullName>
    </submittedName>
</protein>